<keyword evidence="1" id="KW-0833">Ubl conjugation pathway</keyword>
<evidence type="ECO:0000256" key="1">
    <source>
        <dbReference type="ARBA" id="ARBA00022786"/>
    </source>
</evidence>
<keyword evidence="4" id="KW-1185">Reference proteome</keyword>
<protein>
    <recommendedName>
        <fullName evidence="2">F-box/LRR-repeat protein 15-like leucin rich repeat domain-containing protein</fullName>
    </recommendedName>
</protein>
<dbReference type="STRING" id="74557.A0A1V9Y792"/>
<dbReference type="Pfam" id="PF25372">
    <property type="entry name" value="DUF7885"/>
    <property type="match status" value="2"/>
</dbReference>
<dbReference type="SMART" id="SM00367">
    <property type="entry name" value="LRR_CC"/>
    <property type="match status" value="9"/>
</dbReference>
<proteinExistence type="predicted"/>
<organism evidence="3 4">
    <name type="scientific">Thraustotheca clavata</name>
    <dbReference type="NCBI Taxonomy" id="74557"/>
    <lineage>
        <taxon>Eukaryota</taxon>
        <taxon>Sar</taxon>
        <taxon>Stramenopiles</taxon>
        <taxon>Oomycota</taxon>
        <taxon>Saprolegniomycetes</taxon>
        <taxon>Saprolegniales</taxon>
        <taxon>Achlyaceae</taxon>
        <taxon>Thraustotheca</taxon>
    </lineage>
</organism>
<dbReference type="OrthoDB" id="550575at2759"/>
<dbReference type="InterPro" id="IPR050648">
    <property type="entry name" value="F-box_LRR-repeat"/>
</dbReference>
<dbReference type="AlphaFoldDB" id="A0A1V9Y792"/>
<name>A0A1V9Y792_9STRA</name>
<feature type="domain" description="F-box/LRR-repeat protein 15-like leucin rich repeat" evidence="2">
    <location>
        <begin position="175"/>
        <end position="299"/>
    </location>
</feature>
<dbReference type="Gene3D" id="3.80.10.10">
    <property type="entry name" value="Ribonuclease Inhibitor"/>
    <property type="match status" value="3"/>
</dbReference>
<dbReference type="InterPro" id="IPR057207">
    <property type="entry name" value="FBXL15_LRR"/>
</dbReference>
<dbReference type="SUPFAM" id="SSF52047">
    <property type="entry name" value="RNI-like"/>
    <property type="match status" value="1"/>
</dbReference>
<dbReference type="PANTHER" id="PTHR13382">
    <property type="entry name" value="MITOCHONDRIAL ATP SYNTHASE COUPLING FACTOR B"/>
    <property type="match status" value="1"/>
</dbReference>
<evidence type="ECO:0000259" key="2">
    <source>
        <dbReference type="Pfam" id="PF25372"/>
    </source>
</evidence>
<dbReference type="EMBL" id="JNBS01004952">
    <property type="protein sequence ID" value="OQR81569.1"/>
    <property type="molecule type" value="Genomic_DNA"/>
</dbReference>
<accession>A0A1V9Y792</accession>
<dbReference type="InterPro" id="IPR006553">
    <property type="entry name" value="Leu-rich_rpt_Cys-con_subtyp"/>
</dbReference>
<sequence length="339" mass="37751">MYAIRSYCALNLSGCRRLKDNGIIEMCKKFTKLTTLNLAYCDKLTDRGIWAATHNCLGLAELNLQELYLLTDKVFTFDHEGDGRANVAKTMLSQLKSLVLADCKGLSDTGIAYLHHRARQLESFDASGCINATTQMLKYMAMDIYNSTIIGEYIRVLDLSFCMNLTGAGLDYIKDRCKQLVAIFVTGCVYLNDENIVGLVKSCTKLTRIGLGYCRDITDAVLFAIADSLYLETLSLTRCSKITDCGVTALATQCNGITALSIGSCKRITNTSIQDLWENCIKLLELDVTYCPLITWDALDKFATKRLGMNLRRKIISTKLKTTIVASSCIYNTTYTSNR</sequence>
<gene>
    <name evidence="3" type="ORF">THRCLA_11613</name>
</gene>
<comment type="caution">
    <text evidence="3">The sequence shown here is derived from an EMBL/GenBank/DDBJ whole genome shotgun (WGS) entry which is preliminary data.</text>
</comment>
<dbReference type="GO" id="GO:0005737">
    <property type="term" value="C:cytoplasm"/>
    <property type="evidence" value="ECO:0007669"/>
    <property type="project" value="TreeGrafter"/>
</dbReference>
<evidence type="ECO:0000313" key="4">
    <source>
        <dbReference type="Proteomes" id="UP000243217"/>
    </source>
</evidence>
<dbReference type="InterPro" id="IPR032675">
    <property type="entry name" value="LRR_dom_sf"/>
</dbReference>
<evidence type="ECO:0000313" key="3">
    <source>
        <dbReference type="EMBL" id="OQR81569.1"/>
    </source>
</evidence>
<feature type="domain" description="F-box/LRR-repeat protein 15-like leucin rich repeat" evidence="2">
    <location>
        <begin position="9"/>
        <end position="167"/>
    </location>
</feature>
<reference evidence="3 4" key="1">
    <citation type="journal article" date="2014" name="Genome Biol. Evol.">
        <title>The secreted proteins of Achlya hypogyna and Thraustotheca clavata identify the ancestral oomycete secretome and reveal gene acquisitions by horizontal gene transfer.</title>
        <authorList>
            <person name="Misner I."/>
            <person name="Blouin N."/>
            <person name="Leonard G."/>
            <person name="Richards T.A."/>
            <person name="Lane C.E."/>
        </authorList>
    </citation>
    <scope>NUCLEOTIDE SEQUENCE [LARGE SCALE GENOMIC DNA]</scope>
    <source>
        <strain evidence="3 4">ATCC 34112</strain>
    </source>
</reference>
<dbReference type="Proteomes" id="UP000243217">
    <property type="component" value="Unassembled WGS sequence"/>
</dbReference>
<dbReference type="PANTHER" id="PTHR13382:SF46">
    <property type="entry name" value="LEUCINE-RICH REPEAT-CONTAINING PROTEIN"/>
    <property type="match status" value="1"/>
</dbReference>